<accession>A0AAW2T6A6</accession>
<name>A0AAW2T6A6_SESRA</name>
<reference evidence="1" key="1">
    <citation type="submission" date="2020-06" db="EMBL/GenBank/DDBJ databases">
        <authorList>
            <person name="Li T."/>
            <person name="Hu X."/>
            <person name="Zhang T."/>
            <person name="Song X."/>
            <person name="Zhang H."/>
            <person name="Dai N."/>
            <person name="Sheng W."/>
            <person name="Hou X."/>
            <person name="Wei L."/>
        </authorList>
    </citation>
    <scope>NUCLEOTIDE SEQUENCE</scope>
    <source>
        <strain evidence="1">G02</strain>
        <tissue evidence="1">Leaf</tissue>
    </source>
</reference>
<sequence length="199" mass="22624">MDMGPPTSNNEVQRLTGRIAALSRFISKSAKKGLPFFKILRKQDYLCWSNWYRGHPVPLHIHDSPGRKFGTGTRRRGQSNTHLLCEQSLQWGRKSLCTHREDGPDLGHHREKITPYFLSYAIGVRTNTLLKQVLGKPKASGRLVKWTIELSEYDISYLLRTTIKAQALADFVSEMTGTIQEEVSEARTWLLHVDGSSTT</sequence>
<dbReference type="InterPro" id="IPR043502">
    <property type="entry name" value="DNA/RNA_pol_sf"/>
</dbReference>
<gene>
    <name evidence="1" type="ORF">Sradi_2384900</name>
</gene>
<proteinExistence type="predicted"/>
<protein>
    <submittedName>
        <fullName evidence="1">Uncharacterized protein</fullName>
    </submittedName>
</protein>
<dbReference type="PANTHER" id="PTHR48475">
    <property type="entry name" value="RIBONUCLEASE H"/>
    <property type="match status" value="1"/>
</dbReference>
<dbReference type="SUPFAM" id="SSF56672">
    <property type="entry name" value="DNA/RNA polymerases"/>
    <property type="match status" value="1"/>
</dbReference>
<evidence type="ECO:0000313" key="1">
    <source>
        <dbReference type="EMBL" id="KAL0400416.1"/>
    </source>
</evidence>
<dbReference type="PANTHER" id="PTHR48475:SF2">
    <property type="entry name" value="RIBONUCLEASE H"/>
    <property type="match status" value="1"/>
</dbReference>
<dbReference type="EMBL" id="JACGWJ010000009">
    <property type="protein sequence ID" value="KAL0400416.1"/>
    <property type="molecule type" value="Genomic_DNA"/>
</dbReference>
<reference evidence="1" key="2">
    <citation type="journal article" date="2024" name="Plant">
        <title>Genomic evolution and insights into agronomic trait innovations of Sesamum species.</title>
        <authorList>
            <person name="Miao H."/>
            <person name="Wang L."/>
            <person name="Qu L."/>
            <person name="Liu H."/>
            <person name="Sun Y."/>
            <person name="Le M."/>
            <person name="Wang Q."/>
            <person name="Wei S."/>
            <person name="Zheng Y."/>
            <person name="Lin W."/>
            <person name="Duan Y."/>
            <person name="Cao H."/>
            <person name="Xiong S."/>
            <person name="Wang X."/>
            <person name="Wei L."/>
            <person name="Li C."/>
            <person name="Ma Q."/>
            <person name="Ju M."/>
            <person name="Zhao R."/>
            <person name="Li G."/>
            <person name="Mu C."/>
            <person name="Tian Q."/>
            <person name="Mei H."/>
            <person name="Zhang T."/>
            <person name="Gao T."/>
            <person name="Zhang H."/>
        </authorList>
    </citation>
    <scope>NUCLEOTIDE SEQUENCE</scope>
    <source>
        <strain evidence="1">G02</strain>
    </source>
</reference>
<dbReference type="AlphaFoldDB" id="A0AAW2T6A6"/>
<comment type="caution">
    <text evidence="1">The sequence shown here is derived from an EMBL/GenBank/DDBJ whole genome shotgun (WGS) entry which is preliminary data.</text>
</comment>
<organism evidence="1">
    <name type="scientific">Sesamum radiatum</name>
    <name type="common">Black benniseed</name>
    <dbReference type="NCBI Taxonomy" id="300843"/>
    <lineage>
        <taxon>Eukaryota</taxon>
        <taxon>Viridiplantae</taxon>
        <taxon>Streptophyta</taxon>
        <taxon>Embryophyta</taxon>
        <taxon>Tracheophyta</taxon>
        <taxon>Spermatophyta</taxon>
        <taxon>Magnoliopsida</taxon>
        <taxon>eudicotyledons</taxon>
        <taxon>Gunneridae</taxon>
        <taxon>Pentapetalae</taxon>
        <taxon>asterids</taxon>
        <taxon>lamiids</taxon>
        <taxon>Lamiales</taxon>
        <taxon>Pedaliaceae</taxon>
        <taxon>Sesamum</taxon>
    </lineage>
</organism>